<sequence length="266" mass="30154">MKIYFPQWQGSGTGKNIEDGAHTVLEYLDDPDFIKVPLSEKLLEKKNSINAYEAIIDQLSRLKKEISENQPDNLKIVGGDCGLEIVPVSYLNKRYEGDLGVIWFDAHADINAPHESHSCNFHGMPLRTMLGETDEGMHDLLFSRIKPSQIHYVGLRDIDDSEQKRIDTDNIYYSKNADTGVLVETLRSKKLKNLYLHFDFDVLEPTDYDKTYYQVKEGVKIKDALTCIQALTANFNVVGASVLESVTTKRDELSPIKPIVDILMKA</sequence>
<dbReference type="RefSeq" id="WP_163607378.1">
    <property type="nucleotide sequence ID" value="NZ_JAABOO010000002.1"/>
</dbReference>
<evidence type="ECO:0000256" key="3">
    <source>
        <dbReference type="ARBA" id="ARBA00023211"/>
    </source>
</evidence>
<dbReference type="GO" id="GO:0005829">
    <property type="term" value="C:cytosol"/>
    <property type="evidence" value="ECO:0007669"/>
    <property type="project" value="TreeGrafter"/>
</dbReference>
<dbReference type="AlphaFoldDB" id="A0A6P0UUM5"/>
<dbReference type="InterPro" id="IPR006035">
    <property type="entry name" value="Ureohydrolase"/>
</dbReference>
<dbReference type="CDD" id="cd09999">
    <property type="entry name" value="Arginase-like_1"/>
    <property type="match status" value="1"/>
</dbReference>
<dbReference type="GO" id="GO:0030145">
    <property type="term" value="F:manganese ion binding"/>
    <property type="evidence" value="ECO:0007669"/>
    <property type="project" value="TreeGrafter"/>
</dbReference>
<comment type="similarity">
    <text evidence="4">Belongs to the arginase family.</text>
</comment>
<evidence type="ECO:0000256" key="1">
    <source>
        <dbReference type="ARBA" id="ARBA00022723"/>
    </source>
</evidence>
<evidence type="ECO:0000313" key="6">
    <source>
        <dbReference type="Proteomes" id="UP000468581"/>
    </source>
</evidence>
<dbReference type="Pfam" id="PF00491">
    <property type="entry name" value="Arginase"/>
    <property type="match status" value="1"/>
</dbReference>
<dbReference type="PANTHER" id="PTHR43782:SF3">
    <property type="entry name" value="ARGINASE"/>
    <property type="match status" value="1"/>
</dbReference>
<evidence type="ECO:0008006" key="7">
    <source>
        <dbReference type="Google" id="ProtNLM"/>
    </source>
</evidence>
<dbReference type="Proteomes" id="UP000468581">
    <property type="component" value="Unassembled WGS sequence"/>
</dbReference>
<dbReference type="InterPro" id="IPR023696">
    <property type="entry name" value="Ureohydrolase_dom_sf"/>
</dbReference>
<organism evidence="5 6">
    <name type="scientific">Leptobacterium flavescens</name>
    <dbReference type="NCBI Taxonomy" id="472055"/>
    <lineage>
        <taxon>Bacteria</taxon>
        <taxon>Pseudomonadati</taxon>
        <taxon>Bacteroidota</taxon>
        <taxon>Flavobacteriia</taxon>
        <taxon>Flavobacteriales</taxon>
        <taxon>Flavobacteriaceae</taxon>
        <taxon>Leptobacterium</taxon>
    </lineage>
</organism>
<dbReference type="PANTHER" id="PTHR43782">
    <property type="entry name" value="ARGINASE"/>
    <property type="match status" value="1"/>
</dbReference>
<dbReference type="GO" id="GO:0004053">
    <property type="term" value="F:arginase activity"/>
    <property type="evidence" value="ECO:0007669"/>
    <property type="project" value="TreeGrafter"/>
</dbReference>
<proteinExistence type="inferred from homology"/>
<comment type="caution">
    <text evidence="5">The sequence shown here is derived from an EMBL/GenBank/DDBJ whole genome shotgun (WGS) entry which is preliminary data.</text>
</comment>
<evidence type="ECO:0000313" key="5">
    <source>
        <dbReference type="EMBL" id="NER14116.1"/>
    </source>
</evidence>
<keyword evidence="1" id="KW-0479">Metal-binding</keyword>
<dbReference type="PRINTS" id="PR00116">
    <property type="entry name" value="ARGINASE"/>
</dbReference>
<dbReference type="Gene3D" id="3.40.800.10">
    <property type="entry name" value="Ureohydrolase domain"/>
    <property type="match status" value="1"/>
</dbReference>
<dbReference type="EMBL" id="JAABOO010000002">
    <property type="protein sequence ID" value="NER14116.1"/>
    <property type="molecule type" value="Genomic_DNA"/>
</dbReference>
<keyword evidence="6" id="KW-1185">Reference proteome</keyword>
<accession>A0A6P0UUM5</accession>
<evidence type="ECO:0000256" key="4">
    <source>
        <dbReference type="PROSITE-ProRule" id="PRU00742"/>
    </source>
</evidence>
<dbReference type="SUPFAM" id="SSF52768">
    <property type="entry name" value="Arginase/deacetylase"/>
    <property type="match status" value="1"/>
</dbReference>
<dbReference type="PROSITE" id="PS51409">
    <property type="entry name" value="ARGINASE_2"/>
    <property type="match status" value="1"/>
</dbReference>
<keyword evidence="3" id="KW-0464">Manganese</keyword>
<reference evidence="5 6" key="1">
    <citation type="submission" date="2020-01" db="EMBL/GenBank/DDBJ databases">
        <title>Leptobacterium flavescens.</title>
        <authorList>
            <person name="Wang G."/>
        </authorList>
    </citation>
    <scope>NUCLEOTIDE SEQUENCE [LARGE SCALE GENOMIC DNA]</scope>
    <source>
        <strain evidence="5 6">KCTC 22160</strain>
    </source>
</reference>
<keyword evidence="2" id="KW-0378">Hydrolase</keyword>
<name>A0A6P0UUM5_9FLAO</name>
<evidence type="ECO:0000256" key="2">
    <source>
        <dbReference type="ARBA" id="ARBA00022801"/>
    </source>
</evidence>
<protein>
    <recommendedName>
        <fullName evidence="7">Arginase family protein</fullName>
    </recommendedName>
</protein>
<gene>
    <name evidence="5" type="ORF">GWK08_11740</name>
</gene>